<reference evidence="3" key="1">
    <citation type="submission" date="2020-10" db="EMBL/GenBank/DDBJ databases">
        <title>Taxonomic study of unclassified bacteria belonging to the class Ktedonobacteria.</title>
        <authorList>
            <person name="Yabe S."/>
            <person name="Wang C.M."/>
            <person name="Zheng Y."/>
            <person name="Sakai Y."/>
            <person name="Cavaletti L."/>
            <person name="Monciardini P."/>
            <person name="Donadio S."/>
        </authorList>
    </citation>
    <scope>NUCLEOTIDE SEQUENCE</scope>
    <source>
        <strain evidence="3">SOSP1-1</strain>
    </source>
</reference>
<dbReference type="GO" id="GO:0016020">
    <property type="term" value="C:membrane"/>
    <property type="evidence" value="ECO:0007669"/>
    <property type="project" value="TreeGrafter"/>
</dbReference>
<dbReference type="SUPFAM" id="SSF51735">
    <property type="entry name" value="NAD(P)-binding Rossmann-fold domains"/>
    <property type="match status" value="1"/>
</dbReference>
<comment type="caution">
    <text evidence="3">The sequence shown here is derived from an EMBL/GenBank/DDBJ whole genome shotgun (WGS) entry which is preliminary data.</text>
</comment>
<dbReference type="Proteomes" id="UP000612362">
    <property type="component" value="Unassembled WGS sequence"/>
</dbReference>
<dbReference type="PANTHER" id="PTHR44196:SF1">
    <property type="entry name" value="DEHYDROGENASE_REDUCTASE SDR FAMILY MEMBER 7B"/>
    <property type="match status" value="1"/>
</dbReference>
<dbReference type="InterPro" id="IPR036291">
    <property type="entry name" value="NAD(P)-bd_dom_sf"/>
</dbReference>
<evidence type="ECO:0000256" key="2">
    <source>
        <dbReference type="ARBA" id="ARBA00023002"/>
    </source>
</evidence>
<keyword evidence="2" id="KW-0560">Oxidoreductase</keyword>
<evidence type="ECO:0000256" key="1">
    <source>
        <dbReference type="ARBA" id="ARBA00006484"/>
    </source>
</evidence>
<dbReference type="PRINTS" id="PR00081">
    <property type="entry name" value="GDHRDH"/>
</dbReference>
<dbReference type="PROSITE" id="PS00061">
    <property type="entry name" value="ADH_SHORT"/>
    <property type="match status" value="1"/>
</dbReference>
<dbReference type="GO" id="GO:0016491">
    <property type="term" value="F:oxidoreductase activity"/>
    <property type="evidence" value="ECO:0007669"/>
    <property type="project" value="UniProtKB-KW"/>
</dbReference>
<name>A0A8J3HWT1_9CHLR</name>
<dbReference type="AlphaFoldDB" id="A0A8J3HWT1"/>
<dbReference type="RefSeq" id="WP_220192927.1">
    <property type="nucleotide sequence ID" value="NZ_BNJF01000001.1"/>
</dbReference>
<accession>A0A8J3HWT1</accession>
<evidence type="ECO:0000313" key="4">
    <source>
        <dbReference type="Proteomes" id="UP000612362"/>
    </source>
</evidence>
<dbReference type="Gene3D" id="3.40.50.720">
    <property type="entry name" value="NAD(P)-binding Rossmann-like Domain"/>
    <property type="match status" value="1"/>
</dbReference>
<dbReference type="Pfam" id="PF00106">
    <property type="entry name" value="adh_short"/>
    <property type="match status" value="1"/>
</dbReference>
<dbReference type="EMBL" id="BNJF01000001">
    <property type="protein sequence ID" value="GHO43456.1"/>
    <property type="molecule type" value="Genomic_DNA"/>
</dbReference>
<dbReference type="NCBIfam" id="NF005489">
    <property type="entry name" value="PRK07102.1"/>
    <property type="match status" value="1"/>
</dbReference>
<dbReference type="InterPro" id="IPR020904">
    <property type="entry name" value="Sc_DH/Rdtase_CS"/>
</dbReference>
<dbReference type="PANTHER" id="PTHR44196">
    <property type="entry name" value="DEHYDROGENASE/REDUCTASE SDR FAMILY MEMBER 7B"/>
    <property type="match status" value="1"/>
</dbReference>
<dbReference type="InterPro" id="IPR002347">
    <property type="entry name" value="SDR_fam"/>
</dbReference>
<gene>
    <name evidence="3" type="ORF">KSX_16190</name>
</gene>
<evidence type="ECO:0000313" key="3">
    <source>
        <dbReference type="EMBL" id="GHO43456.1"/>
    </source>
</evidence>
<sequence>MSKILIIGATSALAHETAKHFATEGADLLLAARSPEKMTAIASDLKVRGAGRVETFEFDASDLHRHQELFDATFEAFGELDMLLIAHGTLGNQKLCEESVAETLKELNTNFTSVVSLLTIAANYFERRHRGVIAVISSVAGDRGRKSNYVYGTAKGAVSLFAQGLRNRLAASGVTVLTIKPGFVDTPMTAKLRKGLLFAKANVVGEGIYRAMKQKKDIVYLPWFWAGIMLVVKSIPERVYKRLSLG</sequence>
<proteinExistence type="inferred from homology"/>
<keyword evidence="4" id="KW-1185">Reference proteome</keyword>
<organism evidence="3 4">
    <name type="scientific">Ktedonospora formicarum</name>
    <dbReference type="NCBI Taxonomy" id="2778364"/>
    <lineage>
        <taxon>Bacteria</taxon>
        <taxon>Bacillati</taxon>
        <taxon>Chloroflexota</taxon>
        <taxon>Ktedonobacteria</taxon>
        <taxon>Ktedonobacterales</taxon>
        <taxon>Ktedonobacteraceae</taxon>
        <taxon>Ktedonospora</taxon>
    </lineage>
</organism>
<comment type="similarity">
    <text evidence="1">Belongs to the short-chain dehydrogenases/reductases (SDR) family.</text>
</comment>
<protein>
    <submittedName>
        <fullName evidence="3">Short-chain dehydrogenase</fullName>
    </submittedName>
</protein>